<dbReference type="Proteomes" id="UP000243723">
    <property type="component" value="Unassembled WGS sequence"/>
</dbReference>
<proteinExistence type="predicted"/>
<feature type="domain" description="Glycosyl transferase CAP10" evidence="1">
    <location>
        <begin position="293"/>
        <end position="592"/>
    </location>
</feature>
<dbReference type="Pfam" id="PF05686">
    <property type="entry name" value="Glyco_transf_90"/>
    <property type="match status" value="1"/>
</dbReference>
<accession>A0A2P8ADR3</accession>
<evidence type="ECO:0000313" key="2">
    <source>
        <dbReference type="EMBL" id="PSK58596.1"/>
    </source>
</evidence>
<dbReference type="PANTHER" id="PTHR12203">
    <property type="entry name" value="KDEL LYS-ASP-GLU-LEU CONTAINING - RELATED"/>
    <property type="match status" value="1"/>
</dbReference>
<gene>
    <name evidence="2" type="ORF">B9Z65_6611</name>
</gene>
<dbReference type="OrthoDB" id="541052at2759"/>
<reference evidence="2 3" key="1">
    <citation type="submission" date="2017-05" db="EMBL/GenBank/DDBJ databases">
        <title>Draft genome sequence of Elsinoe australis.</title>
        <authorList>
            <person name="Cheng Q."/>
        </authorList>
    </citation>
    <scope>NUCLEOTIDE SEQUENCE [LARGE SCALE GENOMIC DNA]</scope>
    <source>
        <strain evidence="2 3">NL1</strain>
    </source>
</reference>
<dbReference type="PANTHER" id="PTHR12203:SF22">
    <property type="entry name" value="CAPSULE ASSOCIATED PROTEIN"/>
    <property type="match status" value="1"/>
</dbReference>
<protein>
    <recommendedName>
        <fullName evidence="1">Glycosyl transferase CAP10 domain-containing protein</fullName>
    </recommendedName>
</protein>
<dbReference type="InterPro" id="IPR006598">
    <property type="entry name" value="CAP10"/>
</dbReference>
<dbReference type="InterPro" id="IPR051091">
    <property type="entry name" value="O-Glucosyltr/Glycosyltrsf_90"/>
</dbReference>
<dbReference type="EMBL" id="NHZQ01000016">
    <property type="protein sequence ID" value="PSK58596.1"/>
    <property type="molecule type" value="Genomic_DNA"/>
</dbReference>
<dbReference type="STRING" id="40998.A0A2P8ADR3"/>
<organism evidence="2 3">
    <name type="scientific">Elsinoe australis</name>
    <dbReference type="NCBI Taxonomy" id="40998"/>
    <lineage>
        <taxon>Eukaryota</taxon>
        <taxon>Fungi</taxon>
        <taxon>Dikarya</taxon>
        <taxon>Ascomycota</taxon>
        <taxon>Pezizomycotina</taxon>
        <taxon>Dothideomycetes</taxon>
        <taxon>Dothideomycetidae</taxon>
        <taxon>Myriangiales</taxon>
        <taxon>Elsinoaceae</taxon>
        <taxon>Elsinoe</taxon>
    </lineage>
</organism>
<sequence length="601" mass="69109">MIKFAVSGRLLRLFQILVGVSILLWLTHTFALRGGHIPLPLPKLRDTNDRPRHPIDDLRSEARREHDALIAKQSYTLQTAEHAYLGRRGRRPPPGFDKWFRYAQEHNAVIVEEFFDRIYDDLNPFWAVPPIEMRKPASEWFFRISVRNGNVTKRMDVERPWLNLWAHVISNVAEYLPDLDIAINEMDESRMVVPWETINEHMEKEGKSRRILAADEMVGNYSTTALGESETVDPIDWAMRQEGPYWNYAVRGCHPKSPARDGYTPETDFTTPAPLKATRPEHSFEGYVKNWTLIKSPCENPVLQGLHGTFVEPISISTTDKFFPMFGGSKLPFNNEILLPAAMYWTDDPFYSGGAGHGGPWSSKQDKVIWRGAASGGRNREENWTRFQRHRFVAMVNGTTVGKVERQELQPPNFVLPEQTSYHLATTENKGLGAWLSKIADAAFVHLLCFPDPSPPFCKYTDPWYFVEPAKPMADQYNYKYLPDIDGNSFSGRYRGFLGSTSLPIKATIYDEWHDSRLMPWVHFVPMDNTFVDIYGILEYFIGTESRAGHDDVAQAIASEGKSWAEKVLRREDMVIYVFRLLLEYARLCDDNRDKLGWSSE</sequence>
<evidence type="ECO:0000259" key="1">
    <source>
        <dbReference type="SMART" id="SM00672"/>
    </source>
</evidence>
<comment type="caution">
    <text evidence="2">The sequence shown here is derived from an EMBL/GenBank/DDBJ whole genome shotgun (WGS) entry which is preliminary data.</text>
</comment>
<keyword evidence="3" id="KW-1185">Reference proteome</keyword>
<name>A0A2P8ADR3_9PEZI</name>
<evidence type="ECO:0000313" key="3">
    <source>
        <dbReference type="Proteomes" id="UP000243723"/>
    </source>
</evidence>
<dbReference type="AlphaFoldDB" id="A0A2P8ADR3"/>
<dbReference type="SMART" id="SM00672">
    <property type="entry name" value="CAP10"/>
    <property type="match status" value="1"/>
</dbReference>